<proteinExistence type="inferred from homology"/>
<feature type="DNA-binding region" evidence="2">
    <location>
        <begin position="55"/>
        <end position="61"/>
    </location>
</feature>
<dbReference type="Pfam" id="PF00436">
    <property type="entry name" value="SSB"/>
    <property type="match status" value="1"/>
</dbReference>
<dbReference type="GO" id="GO:0006260">
    <property type="term" value="P:DNA replication"/>
    <property type="evidence" value="ECO:0007669"/>
    <property type="project" value="UniProtKB-UniRule"/>
</dbReference>
<sequence length="171" mass="19587">MANRGINKVMLIGNLGQDPEVRYMQNGNLVVNINLATSETWRDKKTGEKKDNTEWHRIVLFGKLAEVASEYLRKGSQVYIEGQLRTRKWQDQNGKDRYTTEIVVGSNGTMQMLGNRQVNSTITPLSVTNKSNWKNTQDNTEQYNCDIEESSLSDELKDKNTPLELDEDIPF</sequence>
<dbReference type="RefSeq" id="WP_041069864.1">
    <property type="nucleotide sequence ID" value="NZ_AP010872.1"/>
</dbReference>
<dbReference type="KEGG" id="icp:ICMP_619"/>
<dbReference type="HAMAP" id="MF_00984">
    <property type="entry name" value="SSB"/>
    <property type="match status" value="1"/>
</dbReference>
<dbReference type="GO" id="GO:0006310">
    <property type="term" value="P:DNA recombination"/>
    <property type="evidence" value="ECO:0007669"/>
    <property type="project" value="UniProtKB-UniRule"/>
</dbReference>
<keyword evidence="2" id="KW-0235">DNA replication</keyword>
<protein>
    <recommendedName>
        <fullName evidence="2 3">Single-stranded DNA-binding protein</fullName>
        <shortName evidence="2">SSB</shortName>
    </recommendedName>
</protein>
<keyword evidence="6" id="KW-1185">Reference proteome</keyword>
<reference evidence="5 6" key="1">
    <citation type="journal article" date="2011" name="Genome Biol. Evol.">
        <title>Reductive evolution of bacterial genome in insect gut environment.</title>
        <authorList>
            <person name="Nikoh N."/>
            <person name="Hosokawa T."/>
            <person name="Ohshima K."/>
            <person name="Hattori M."/>
            <person name="Fukatsu T."/>
        </authorList>
    </citation>
    <scope>NUCLEOTIDE SEQUENCE [LARGE SCALE GENOMIC DNA]</scope>
    <source>
        <strain evidence="5 6">Mpkobe</strain>
    </source>
</reference>
<dbReference type="AlphaFoldDB" id="C5WDP5"/>
<dbReference type="SUPFAM" id="SSF50249">
    <property type="entry name" value="Nucleic acid-binding proteins"/>
    <property type="match status" value="1"/>
</dbReference>
<dbReference type="InterPro" id="IPR000424">
    <property type="entry name" value="Primosome_PriB/ssb"/>
</dbReference>
<dbReference type="NCBIfam" id="TIGR00621">
    <property type="entry name" value="ssb"/>
    <property type="match status" value="1"/>
</dbReference>
<dbReference type="GO" id="GO:0009295">
    <property type="term" value="C:nucleoid"/>
    <property type="evidence" value="ECO:0007669"/>
    <property type="project" value="TreeGrafter"/>
</dbReference>
<dbReference type="CDD" id="cd04496">
    <property type="entry name" value="SSB_OBF"/>
    <property type="match status" value="1"/>
</dbReference>
<feature type="short sequence motif" description="Important for interaction with partner proteins" evidence="2">
    <location>
        <begin position="166"/>
        <end position="171"/>
    </location>
</feature>
<keyword evidence="1 2" id="KW-0238">DNA-binding</keyword>
<dbReference type="HOGENOM" id="CLU_078758_0_2_6"/>
<evidence type="ECO:0000313" key="6">
    <source>
        <dbReference type="Proteomes" id="UP000061704"/>
    </source>
</evidence>
<evidence type="ECO:0000313" key="5">
    <source>
        <dbReference type="EMBL" id="BAH83451.1"/>
    </source>
</evidence>
<dbReference type="Gene3D" id="2.40.50.140">
    <property type="entry name" value="Nucleic acid-binding proteins"/>
    <property type="match status" value="1"/>
</dbReference>
<evidence type="ECO:0000256" key="1">
    <source>
        <dbReference type="ARBA" id="ARBA00023125"/>
    </source>
</evidence>
<comment type="function">
    <text evidence="2">Plays an important role in DNA replication, recombination and repair. Binds to ssDNA and to an array of partner proteins to recruit them to their sites of action during DNA metabolism.</text>
</comment>
<dbReference type="GO" id="GO:0006281">
    <property type="term" value="P:DNA repair"/>
    <property type="evidence" value="ECO:0007669"/>
    <property type="project" value="UniProtKB-UniRule"/>
</dbReference>
<dbReference type="EMBL" id="AP010872">
    <property type="protein sequence ID" value="BAH83451.1"/>
    <property type="molecule type" value="Genomic_DNA"/>
</dbReference>
<dbReference type="InterPro" id="IPR012340">
    <property type="entry name" value="NA-bd_OB-fold"/>
</dbReference>
<evidence type="ECO:0000256" key="2">
    <source>
        <dbReference type="HAMAP-Rule" id="MF_00984"/>
    </source>
</evidence>
<dbReference type="PROSITE" id="PS50935">
    <property type="entry name" value="SSB"/>
    <property type="match status" value="1"/>
</dbReference>
<keyword evidence="2" id="KW-0234">DNA repair</keyword>
<comment type="subunit">
    <text evidence="2">Homotetramer.</text>
</comment>
<dbReference type="InterPro" id="IPR011344">
    <property type="entry name" value="ssDNA-bd"/>
</dbReference>
<dbReference type="PIRSF" id="PIRSF002070">
    <property type="entry name" value="SSB"/>
    <property type="match status" value="1"/>
</dbReference>
<evidence type="ECO:0000256" key="4">
    <source>
        <dbReference type="SAM" id="MobiDB-lite"/>
    </source>
</evidence>
<dbReference type="GO" id="GO:0003697">
    <property type="term" value="F:single-stranded DNA binding"/>
    <property type="evidence" value="ECO:0007669"/>
    <property type="project" value="UniProtKB-UniRule"/>
</dbReference>
<organism evidence="5 6">
    <name type="scientific">Candidatus Ishikawaella capsulata Mpkobe</name>
    <dbReference type="NCBI Taxonomy" id="476281"/>
    <lineage>
        <taxon>Bacteria</taxon>
        <taxon>Pseudomonadati</taxon>
        <taxon>Pseudomonadota</taxon>
        <taxon>Gammaproteobacteria</taxon>
        <taxon>Enterobacterales</taxon>
        <taxon>Enterobacteriaceae</taxon>
        <taxon>Candidatus Ishikawella</taxon>
    </lineage>
</organism>
<keyword evidence="2" id="KW-0233">DNA recombination</keyword>
<evidence type="ECO:0000256" key="3">
    <source>
        <dbReference type="PIRNR" id="PIRNR002070"/>
    </source>
</evidence>
<gene>
    <name evidence="5" type="primary">ssb</name>
    <name evidence="5" type="ORF">ICMP_619</name>
</gene>
<name>C5WDP5_9ENTR</name>
<dbReference type="PANTHER" id="PTHR10302">
    <property type="entry name" value="SINGLE-STRANDED DNA-BINDING PROTEIN"/>
    <property type="match status" value="1"/>
</dbReference>
<dbReference type="STRING" id="476281.ICMP_619"/>
<feature type="region of interest" description="Disordered" evidence="4">
    <location>
        <begin position="151"/>
        <end position="171"/>
    </location>
</feature>
<dbReference type="PANTHER" id="PTHR10302:SF27">
    <property type="entry name" value="SINGLE-STRANDED DNA-BINDING PROTEIN"/>
    <property type="match status" value="1"/>
</dbReference>
<dbReference type="Proteomes" id="UP000061704">
    <property type="component" value="Chromosome"/>
</dbReference>
<dbReference type="OrthoDB" id="9809878at2"/>
<accession>C5WDP5</accession>
<keyword evidence="2" id="KW-0227">DNA damage</keyword>